<feature type="chain" id="PRO_5006628012" evidence="1">
    <location>
        <begin position="21"/>
        <end position="167"/>
    </location>
</feature>
<evidence type="ECO:0000313" key="2">
    <source>
        <dbReference type="EMBL" id="CUV12373.1"/>
    </source>
</evidence>
<reference evidence="2" key="1">
    <citation type="submission" date="2015-10" db="EMBL/GenBank/DDBJ databases">
        <authorList>
            <person name="Gilbert D.G."/>
        </authorList>
    </citation>
    <scope>NUCLEOTIDE SEQUENCE</scope>
    <source>
        <strain evidence="2">Phyl III-seqv23</strain>
    </source>
</reference>
<dbReference type="AlphaFoldDB" id="A0A0S4TRB7"/>
<keyword evidence="1" id="KW-0732">Signal</keyword>
<evidence type="ECO:0000256" key="1">
    <source>
        <dbReference type="SAM" id="SignalP"/>
    </source>
</evidence>
<gene>
    <name evidence="2" type="ORF">RUN39_v1_340045</name>
</gene>
<name>A0A0S4TRB7_RALSL</name>
<sequence>MKRLILTAALFLATATPAQTVPPPPSAVLSHIASAGARQTLLASYDTPQWDAILKGIASGDDDWLRVYEALRRVADAAAGEDLGDAIYDALPQRPFEVLSLLGAESGATPQQLCTFTFESKRPAKGVSAHLSRLGQALDRASSTTQREVASACRLGIEATRKAFPER</sequence>
<organism evidence="2">
    <name type="scientific">Ralstonia solanacearum</name>
    <name type="common">Pseudomonas solanacearum</name>
    <dbReference type="NCBI Taxonomy" id="305"/>
    <lineage>
        <taxon>Bacteria</taxon>
        <taxon>Pseudomonadati</taxon>
        <taxon>Pseudomonadota</taxon>
        <taxon>Betaproteobacteria</taxon>
        <taxon>Burkholderiales</taxon>
        <taxon>Burkholderiaceae</taxon>
        <taxon>Ralstonia</taxon>
        <taxon>Ralstonia solanacearum species complex</taxon>
    </lineage>
</organism>
<proteinExistence type="predicted"/>
<accession>A0A0S4TRB7</accession>
<protein>
    <submittedName>
        <fullName evidence="2">Uncharacterized protein</fullName>
    </submittedName>
</protein>
<feature type="signal peptide" evidence="1">
    <location>
        <begin position="1"/>
        <end position="20"/>
    </location>
</feature>
<dbReference type="EMBL" id="LN899819">
    <property type="protein sequence ID" value="CUV12373.1"/>
    <property type="molecule type" value="Genomic_DNA"/>
</dbReference>